<evidence type="ECO:0000256" key="5">
    <source>
        <dbReference type="SAM" id="SignalP"/>
    </source>
</evidence>
<dbReference type="PANTHER" id="PTHR13055:SF12">
    <property type="entry name" value="LD40707P"/>
    <property type="match status" value="1"/>
</dbReference>
<keyword evidence="2" id="KW-0812">Transmembrane</keyword>
<keyword evidence="3 5" id="KW-0732">Signal</keyword>
<evidence type="ECO:0000256" key="3">
    <source>
        <dbReference type="ARBA" id="ARBA00022729"/>
    </source>
</evidence>
<keyword evidence="7" id="KW-1185">Reference proteome</keyword>
<evidence type="ECO:0008006" key="8">
    <source>
        <dbReference type="Google" id="ProtNLM"/>
    </source>
</evidence>
<organism evidence="6 7">
    <name type="scientific">Cloeon dipterum</name>
    <dbReference type="NCBI Taxonomy" id="197152"/>
    <lineage>
        <taxon>Eukaryota</taxon>
        <taxon>Metazoa</taxon>
        <taxon>Ecdysozoa</taxon>
        <taxon>Arthropoda</taxon>
        <taxon>Hexapoda</taxon>
        <taxon>Insecta</taxon>
        <taxon>Pterygota</taxon>
        <taxon>Palaeoptera</taxon>
        <taxon>Ephemeroptera</taxon>
        <taxon>Pisciforma</taxon>
        <taxon>Baetidae</taxon>
        <taxon>Cloeon</taxon>
    </lineage>
</organism>
<evidence type="ECO:0000256" key="4">
    <source>
        <dbReference type="ARBA" id="ARBA00022989"/>
    </source>
</evidence>
<gene>
    <name evidence="6" type="ORF">CLODIP_2_CD11948</name>
</gene>
<comment type="caution">
    <text evidence="6">The sequence shown here is derived from an EMBL/GenBank/DDBJ whole genome shotgun (WGS) entry which is preliminary data.</text>
</comment>
<evidence type="ECO:0000256" key="2">
    <source>
        <dbReference type="ARBA" id="ARBA00022692"/>
    </source>
</evidence>
<evidence type="ECO:0000313" key="7">
    <source>
        <dbReference type="Proteomes" id="UP000494165"/>
    </source>
</evidence>
<accession>A0A8S1DKF6</accession>
<dbReference type="PANTHER" id="PTHR13055">
    <property type="entry name" value="TUMOR ENDOTHELIAL MARKER 7 RELATED"/>
    <property type="match status" value="1"/>
</dbReference>
<evidence type="ECO:0000256" key="1">
    <source>
        <dbReference type="ARBA" id="ARBA00004479"/>
    </source>
</evidence>
<protein>
    <recommendedName>
        <fullName evidence="8">PSI domain-containing protein</fullName>
    </recommendedName>
</protein>
<keyword evidence="4" id="KW-1133">Transmembrane helix</keyword>
<proteinExistence type="predicted"/>
<evidence type="ECO:0000313" key="6">
    <source>
        <dbReference type="EMBL" id="CAB3381104.1"/>
    </source>
</evidence>
<keyword evidence="4" id="KW-0472">Membrane</keyword>
<feature type="chain" id="PRO_5035847652" description="PSI domain-containing protein" evidence="5">
    <location>
        <begin position="24"/>
        <end position="378"/>
    </location>
</feature>
<dbReference type="EMBL" id="CADEPI010000224">
    <property type="protein sequence ID" value="CAB3381104.1"/>
    <property type="molecule type" value="Genomic_DNA"/>
</dbReference>
<dbReference type="Proteomes" id="UP000494165">
    <property type="component" value="Unassembled WGS sequence"/>
</dbReference>
<dbReference type="InterPro" id="IPR031152">
    <property type="entry name" value="PLXDC"/>
</dbReference>
<sequence>MGKALFYHGILFFTFLVSPTVHETQSLAAPEQDIWDEYNALRIQYTPIDADLAEKSWAFVENHKTAVTVSRMAPSGAIVTNLSFGFPFYDVIISKALAISGLGSISAFVNSSWTIFPLAAAKASSSFIFVDTGDSFHVNWDNFILTNTSHKDAMKFQASLFKNGRIQFIYMKVPQNLAFIAAKSQNDISIGVAHKFVEKFDKGYNQTHHLGQIISMKKFKIQDGTVIRFDPLPSCPKYKDCKSCVNAIVPMDQRHSRHCYWCPEIKRCSSKRDHLQSAWIWGNCKSEEVSDPLSCHAPKPKKETKTEWVPILKLSPIIIIIAALGFASKNPRCFSRTRSIMRSMMVRLRIIKSNTYEISNAEPTFARYADGDVSLIRV</sequence>
<comment type="subcellular location">
    <subcellularLocation>
        <location evidence="1">Membrane</location>
        <topology evidence="1">Single-pass type I membrane protein</topology>
    </subcellularLocation>
</comment>
<dbReference type="OrthoDB" id="6285106at2759"/>
<name>A0A8S1DKF6_9INSE</name>
<reference evidence="6 7" key="1">
    <citation type="submission" date="2020-04" db="EMBL/GenBank/DDBJ databases">
        <authorList>
            <person name="Alioto T."/>
            <person name="Alioto T."/>
            <person name="Gomez Garrido J."/>
        </authorList>
    </citation>
    <scope>NUCLEOTIDE SEQUENCE [LARGE SCALE GENOMIC DNA]</scope>
</reference>
<dbReference type="AlphaFoldDB" id="A0A8S1DKF6"/>
<feature type="signal peptide" evidence="5">
    <location>
        <begin position="1"/>
        <end position="23"/>
    </location>
</feature>
<dbReference type="GO" id="GO:0016020">
    <property type="term" value="C:membrane"/>
    <property type="evidence" value="ECO:0007669"/>
    <property type="project" value="UniProtKB-SubCell"/>
</dbReference>